<evidence type="ECO:0000259" key="1">
    <source>
        <dbReference type="Pfam" id="PF05118"/>
    </source>
</evidence>
<evidence type="ECO:0000313" key="2">
    <source>
        <dbReference type="EMBL" id="QHS59860.1"/>
    </source>
</evidence>
<sequence>MNYIRFSHTYNHQQLCTELENVLQQDWPLHFNTRDYDGEWRSISLRSATGNSQDILAHPDAVYQDTPVLAAMPYAREIIDSWQCEKEAVRLLSLSPGSEIKPHKDQGCGYRNGIFRIHIPIVTNPDVYFTLENEKLHLPAGECWYMDFSCTHGIVNKGYTARVHLIMDCVRNEWSDQLFAAHGYDLADNTPAARMDAATRAAMIAELERMDTDTARQLIASLKAEN</sequence>
<dbReference type="AlphaFoldDB" id="A0A6B9ZBZ4"/>
<dbReference type="Pfam" id="PF05118">
    <property type="entry name" value="Asp_Arg_Hydrox"/>
    <property type="match status" value="1"/>
</dbReference>
<protein>
    <submittedName>
        <fullName evidence="2">Aspartyl/asparaginyl beta-hydroxylase domain-containing protein</fullName>
    </submittedName>
</protein>
<evidence type="ECO:0000313" key="3">
    <source>
        <dbReference type="Proteomes" id="UP000476411"/>
    </source>
</evidence>
<feature type="domain" description="Aspartyl/asparaginy/proline hydroxylase" evidence="1">
    <location>
        <begin position="11"/>
        <end position="171"/>
    </location>
</feature>
<proteinExistence type="predicted"/>
<name>A0A6B9ZBZ4_9BACT</name>
<reference evidence="2 3" key="1">
    <citation type="submission" date="2020-01" db="EMBL/GenBank/DDBJ databases">
        <title>Complete genome sequence of Chitinophaga sp. H33E-04 isolated from quinoa roots.</title>
        <authorList>
            <person name="Weon H.-Y."/>
            <person name="Lee S.A."/>
        </authorList>
    </citation>
    <scope>NUCLEOTIDE SEQUENCE [LARGE SCALE GENOMIC DNA]</scope>
    <source>
        <strain evidence="2 3">H33E-04</strain>
    </source>
</reference>
<dbReference type="Gene3D" id="2.60.120.330">
    <property type="entry name" value="B-lactam Antibiotic, Isopenicillin N Synthase, Chain"/>
    <property type="match status" value="1"/>
</dbReference>
<dbReference type="KEGG" id="chih:GWR21_09740"/>
<dbReference type="SUPFAM" id="SSF51197">
    <property type="entry name" value="Clavaminate synthase-like"/>
    <property type="match status" value="1"/>
</dbReference>
<dbReference type="RefSeq" id="WP_162331555.1">
    <property type="nucleotide sequence ID" value="NZ_CP048113.1"/>
</dbReference>
<dbReference type="InterPro" id="IPR007803">
    <property type="entry name" value="Asp/Arg/Pro-Hydrxlase"/>
</dbReference>
<organism evidence="2 3">
    <name type="scientific">Chitinophaga agri</name>
    <dbReference type="NCBI Taxonomy" id="2703787"/>
    <lineage>
        <taxon>Bacteria</taxon>
        <taxon>Pseudomonadati</taxon>
        <taxon>Bacteroidota</taxon>
        <taxon>Chitinophagia</taxon>
        <taxon>Chitinophagales</taxon>
        <taxon>Chitinophagaceae</taxon>
        <taxon>Chitinophaga</taxon>
    </lineage>
</organism>
<dbReference type="Proteomes" id="UP000476411">
    <property type="component" value="Chromosome"/>
</dbReference>
<gene>
    <name evidence="2" type="ORF">GWR21_09740</name>
</gene>
<keyword evidence="3" id="KW-1185">Reference proteome</keyword>
<accession>A0A6B9ZBZ4</accession>
<dbReference type="EMBL" id="CP048113">
    <property type="protein sequence ID" value="QHS59860.1"/>
    <property type="molecule type" value="Genomic_DNA"/>
</dbReference>
<dbReference type="InterPro" id="IPR027443">
    <property type="entry name" value="IPNS-like_sf"/>
</dbReference>